<dbReference type="Proteomes" id="UP000265520">
    <property type="component" value="Unassembled WGS sequence"/>
</dbReference>
<evidence type="ECO:0000313" key="3">
    <source>
        <dbReference type="Proteomes" id="UP000265520"/>
    </source>
</evidence>
<feature type="compositionally biased region" description="Basic residues" evidence="1">
    <location>
        <begin position="34"/>
        <end position="46"/>
    </location>
</feature>
<proteinExistence type="predicted"/>
<evidence type="ECO:0000313" key="2">
    <source>
        <dbReference type="EMBL" id="MCI82165.1"/>
    </source>
</evidence>
<name>A0A392V5Q9_9FABA</name>
<feature type="compositionally biased region" description="Basic and acidic residues" evidence="1">
    <location>
        <begin position="16"/>
        <end position="32"/>
    </location>
</feature>
<keyword evidence="3" id="KW-1185">Reference proteome</keyword>
<comment type="caution">
    <text evidence="2">The sequence shown here is derived from an EMBL/GenBank/DDBJ whole genome shotgun (WGS) entry which is preliminary data.</text>
</comment>
<dbReference type="EMBL" id="LXQA011036709">
    <property type="protein sequence ID" value="MCI82165.1"/>
    <property type="molecule type" value="Genomic_DNA"/>
</dbReference>
<evidence type="ECO:0000256" key="1">
    <source>
        <dbReference type="SAM" id="MobiDB-lite"/>
    </source>
</evidence>
<feature type="region of interest" description="Disordered" evidence="1">
    <location>
        <begin position="1"/>
        <end position="46"/>
    </location>
</feature>
<protein>
    <submittedName>
        <fullName evidence="2">Uncharacterized protein</fullName>
    </submittedName>
</protein>
<dbReference type="AlphaFoldDB" id="A0A392V5Q9"/>
<reference evidence="2 3" key="1">
    <citation type="journal article" date="2018" name="Front. Plant Sci.">
        <title>Red Clover (Trifolium pratense) and Zigzag Clover (T. medium) - A Picture of Genomic Similarities and Differences.</title>
        <authorList>
            <person name="Dluhosova J."/>
            <person name="Istvanek J."/>
            <person name="Nedelnik J."/>
            <person name="Repkova J."/>
        </authorList>
    </citation>
    <scope>NUCLEOTIDE SEQUENCE [LARGE SCALE GENOMIC DNA]</scope>
    <source>
        <strain evidence="3">cv. 10/8</strain>
        <tissue evidence="2">Leaf</tissue>
    </source>
</reference>
<accession>A0A392V5Q9</accession>
<sequence>MLLSRFEDSSVNCAPRWKDGASRQQRKRETGRFCHLRVAQKRTTRR</sequence>
<organism evidence="2 3">
    <name type="scientific">Trifolium medium</name>
    <dbReference type="NCBI Taxonomy" id="97028"/>
    <lineage>
        <taxon>Eukaryota</taxon>
        <taxon>Viridiplantae</taxon>
        <taxon>Streptophyta</taxon>
        <taxon>Embryophyta</taxon>
        <taxon>Tracheophyta</taxon>
        <taxon>Spermatophyta</taxon>
        <taxon>Magnoliopsida</taxon>
        <taxon>eudicotyledons</taxon>
        <taxon>Gunneridae</taxon>
        <taxon>Pentapetalae</taxon>
        <taxon>rosids</taxon>
        <taxon>fabids</taxon>
        <taxon>Fabales</taxon>
        <taxon>Fabaceae</taxon>
        <taxon>Papilionoideae</taxon>
        <taxon>50 kb inversion clade</taxon>
        <taxon>NPAAA clade</taxon>
        <taxon>Hologalegina</taxon>
        <taxon>IRL clade</taxon>
        <taxon>Trifolieae</taxon>
        <taxon>Trifolium</taxon>
    </lineage>
</organism>
<feature type="non-terminal residue" evidence="2">
    <location>
        <position position="46"/>
    </location>
</feature>